<reference evidence="5" key="2">
    <citation type="submission" date="2025-09" db="UniProtKB">
        <authorList>
            <consortium name="Ensembl"/>
        </authorList>
    </citation>
    <scope>IDENTIFICATION</scope>
</reference>
<feature type="region of interest" description="Disordered" evidence="2">
    <location>
        <begin position="168"/>
        <end position="201"/>
    </location>
</feature>
<dbReference type="InterPro" id="IPR001179">
    <property type="entry name" value="PPIase_FKBP_dom"/>
</dbReference>
<accession>A0A8C5DGH0</accession>
<comment type="catalytic activity">
    <reaction evidence="1">
        <text>[protein]-peptidylproline (omega=180) = [protein]-peptidylproline (omega=0)</text>
        <dbReference type="Rhea" id="RHEA:16237"/>
        <dbReference type="Rhea" id="RHEA-COMP:10747"/>
        <dbReference type="Rhea" id="RHEA-COMP:10748"/>
        <dbReference type="ChEBI" id="CHEBI:83833"/>
        <dbReference type="ChEBI" id="CHEBI:83834"/>
        <dbReference type="EC" id="5.2.1.8"/>
    </reaction>
</comment>
<evidence type="ECO:0000313" key="5">
    <source>
        <dbReference type="Ensembl" id="ENSGWIP00000005608.1"/>
    </source>
</evidence>
<dbReference type="GO" id="GO:0003755">
    <property type="term" value="F:peptidyl-prolyl cis-trans isomerase activity"/>
    <property type="evidence" value="ECO:0007669"/>
    <property type="project" value="UniProtKB-KW"/>
</dbReference>
<dbReference type="Ensembl" id="ENSGWIT00000006082.1">
    <property type="protein sequence ID" value="ENSGWIP00000005608.1"/>
    <property type="gene ID" value="ENSGWIG00000003111.1"/>
</dbReference>
<dbReference type="EC" id="5.2.1.8" evidence="1"/>
<feature type="region of interest" description="Disordered" evidence="2">
    <location>
        <begin position="1"/>
        <end position="22"/>
    </location>
</feature>
<feature type="domain" description="PPIase FKBP-type" evidence="4">
    <location>
        <begin position="53"/>
        <end position="101"/>
    </location>
</feature>
<protein>
    <recommendedName>
        <fullName evidence="1">peptidylprolyl isomerase</fullName>
        <ecNumber evidence="1">5.2.1.8</ecNumber>
    </recommendedName>
</protein>
<keyword evidence="1" id="KW-0413">Isomerase</keyword>
<reference evidence="5" key="1">
    <citation type="submission" date="2025-08" db="UniProtKB">
        <authorList>
            <consortium name="Ensembl"/>
        </authorList>
    </citation>
    <scope>IDENTIFICATION</scope>
</reference>
<dbReference type="PROSITE" id="PS50059">
    <property type="entry name" value="FKBP_PPIASE"/>
    <property type="match status" value="1"/>
</dbReference>
<organism evidence="5 6">
    <name type="scientific">Gouania willdenowi</name>
    <name type="common">Blunt-snouted clingfish</name>
    <name type="synonym">Lepadogaster willdenowi</name>
    <dbReference type="NCBI Taxonomy" id="441366"/>
    <lineage>
        <taxon>Eukaryota</taxon>
        <taxon>Metazoa</taxon>
        <taxon>Chordata</taxon>
        <taxon>Craniata</taxon>
        <taxon>Vertebrata</taxon>
        <taxon>Euteleostomi</taxon>
        <taxon>Actinopterygii</taxon>
        <taxon>Neopterygii</taxon>
        <taxon>Teleostei</taxon>
        <taxon>Neoteleostei</taxon>
        <taxon>Acanthomorphata</taxon>
        <taxon>Ovalentaria</taxon>
        <taxon>Blenniimorphae</taxon>
        <taxon>Blenniiformes</taxon>
        <taxon>Gobiesocoidei</taxon>
        <taxon>Gobiesocidae</taxon>
        <taxon>Gobiesocinae</taxon>
        <taxon>Gouania</taxon>
    </lineage>
</organism>
<evidence type="ECO:0000256" key="3">
    <source>
        <dbReference type="SAM" id="Phobius"/>
    </source>
</evidence>
<evidence type="ECO:0000256" key="2">
    <source>
        <dbReference type="SAM" id="MobiDB-lite"/>
    </source>
</evidence>
<keyword evidence="3" id="KW-0812">Transmembrane</keyword>
<keyword evidence="3" id="KW-0472">Membrane</keyword>
<dbReference type="SUPFAM" id="SSF54534">
    <property type="entry name" value="FKBP-like"/>
    <property type="match status" value="1"/>
</dbReference>
<keyword evidence="6" id="KW-1185">Reference proteome</keyword>
<evidence type="ECO:0000259" key="4">
    <source>
        <dbReference type="PROSITE" id="PS50059"/>
    </source>
</evidence>
<feature type="transmembrane region" description="Helical" evidence="3">
    <location>
        <begin position="386"/>
        <end position="406"/>
    </location>
</feature>
<dbReference type="AlphaFoldDB" id="A0A8C5DGH0"/>
<dbReference type="Pfam" id="PF00254">
    <property type="entry name" value="FKBP_C"/>
    <property type="match status" value="1"/>
</dbReference>
<dbReference type="Proteomes" id="UP000694680">
    <property type="component" value="Unassembled WGS sequence"/>
</dbReference>
<evidence type="ECO:0000256" key="1">
    <source>
        <dbReference type="PROSITE-ProRule" id="PRU00277"/>
    </source>
</evidence>
<name>A0A8C5DGH0_GOUWI</name>
<dbReference type="InterPro" id="IPR046357">
    <property type="entry name" value="PPIase_dom_sf"/>
</dbReference>
<keyword evidence="3" id="KW-1133">Transmembrane helix</keyword>
<sequence>MKSGNKIVMDQSMRRETDPQPPADEWLDIFRNGVLLKKVLQAGGRRDSRPQPGQIVKIHLITRLLDGTLVEEDPELSFTVSKGEEIHTLDVAVRRMGMGEKALFQFLSVVEFEVTLLEATDAPDLKLLTPTEIDLATCKREQGNVLDQHRDLKPCNNTIRDEVSTMMKKDSEDDEKMLENPSSTHKHQAMDEKMLENPSSTHKHQAMDEKMLENPSSTHKHQAMDEKMLENPSSTHKHQAMDEKMLANPSSTHKHQAMYEKMLENPSSTHKHQAMDEKMLENPSSTHKHQAMDEKMLENPSSTHKHQAMDEKMLEDPSSTHKHQAMDEKMLEDPSSTHKHQAMDEKMLENPSSTHKHQAMDEKMLEDPSSTHKHQAKSAWGLSWKWLLGATAVAIGGIALSVAIYARK</sequence>
<proteinExistence type="predicted"/>
<keyword evidence="1" id="KW-0697">Rotamase</keyword>
<dbReference type="Gene3D" id="3.10.50.40">
    <property type="match status" value="1"/>
</dbReference>
<evidence type="ECO:0000313" key="6">
    <source>
        <dbReference type="Proteomes" id="UP000694680"/>
    </source>
</evidence>